<gene>
    <name evidence="1" type="ORF">ACFQKB_26890</name>
</gene>
<keyword evidence="2" id="KW-1185">Reference proteome</keyword>
<dbReference type="RefSeq" id="WP_378050249.1">
    <property type="nucleotide sequence ID" value="NZ_JBHSXE010000002.1"/>
</dbReference>
<name>A0ABW2CNN4_9ACTN</name>
<reference evidence="2" key="1">
    <citation type="journal article" date="2019" name="Int. J. Syst. Evol. Microbiol.">
        <title>The Global Catalogue of Microorganisms (GCM) 10K type strain sequencing project: providing services to taxonomists for standard genome sequencing and annotation.</title>
        <authorList>
            <consortium name="The Broad Institute Genomics Platform"/>
            <consortium name="The Broad Institute Genome Sequencing Center for Infectious Disease"/>
            <person name="Wu L."/>
            <person name="Ma J."/>
        </authorList>
    </citation>
    <scope>NUCLEOTIDE SEQUENCE [LARGE SCALE GENOMIC DNA]</scope>
    <source>
        <strain evidence="2">JCM 3369</strain>
    </source>
</reference>
<dbReference type="EMBL" id="JBHSXS010000019">
    <property type="protein sequence ID" value="MFC6883413.1"/>
    <property type="molecule type" value="Genomic_DNA"/>
</dbReference>
<evidence type="ECO:0000313" key="1">
    <source>
        <dbReference type="EMBL" id="MFC6883413.1"/>
    </source>
</evidence>
<protein>
    <submittedName>
        <fullName evidence="1">Uncharacterized protein</fullName>
    </submittedName>
</protein>
<proteinExistence type="predicted"/>
<evidence type="ECO:0000313" key="2">
    <source>
        <dbReference type="Proteomes" id="UP001596380"/>
    </source>
</evidence>
<organism evidence="1 2">
    <name type="scientific">Actinomadura yumaensis</name>
    <dbReference type="NCBI Taxonomy" id="111807"/>
    <lineage>
        <taxon>Bacteria</taxon>
        <taxon>Bacillati</taxon>
        <taxon>Actinomycetota</taxon>
        <taxon>Actinomycetes</taxon>
        <taxon>Streptosporangiales</taxon>
        <taxon>Thermomonosporaceae</taxon>
        <taxon>Actinomadura</taxon>
    </lineage>
</organism>
<accession>A0ABW2CNN4</accession>
<comment type="caution">
    <text evidence="1">The sequence shown here is derived from an EMBL/GenBank/DDBJ whole genome shotgun (WGS) entry which is preliminary data.</text>
</comment>
<dbReference type="Proteomes" id="UP001596380">
    <property type="component" value="Unassembled WGS sequence"/>
</dbReference>
<sequence length="85" mass="8824">MISETVIQAAPVAAAAASNTAQVAVVVLAAGGVTWCWYNRGRDWPTALIFTVLGMLIQDMGFEQFFATLTNAGTGAFNVLTSLGG</sequence>